<sequence length="63" mass="7182">MENSKLPVFMMTIVAIIVGVALYKQFDFSTQTFANPALSVVYGITFLFAVFLLVRNYRKTARK</sequence>
<evidence type="ECO:0000313" key="3">
    <source>
        <dbReference type="Proteomes" id="UP000198869"/>
    </source>
</evidence>
<accession>A0A1G8F919</accession>
<gene>
    <name evidence="2" type="ORF">SAMN05421846_10244</name>
</gene>
<evidence type="ECO:0000313" key="2">
    <source>
        <dbReference type="EMBL" id="SDH78479.1"/>
    </source>
</evidence>
<feature type="transmembrane region" description="Helical" evidence="1">
    <location>
        <begin position="7"/>
        <end position="26"/>
    </location>
</feature>
<dbReference type="OrthoDB" id="966098at2"/>
<reference evidence="3" key="1">
    <citation type="submission" date="2016-10" db="EMBL/GenBank/DDBJ databases">
        <authorList>
            <person name="Varghese N."/>
            <person name="Submissions S."/>
        </authorList>
    </citation>
    <scope>NUCLEOTIDE SEQUENCE [LARGE SCALE GENOMIC DNA]</scope>
    <source>
        <strain evidence="3">DSM 17071</strain>
    </source>
</reference>
<organism evidence="2 3">
    <name type="scientific">Chryseobacterium taeanense</name>
    <dbReference type="NCBI Taxonomy" id="311334"/>
    <lineage>
        <taxon>Bacteria</taxon>
        <taxon>Pseudomonadati</taxon>
        <taxon>Bacteroidota</taxon>
        <taxon>Flavobacteriia</taxon>
        <taxon>Flavobacteriales</taxon>
        <taxon>Weeksellaceae</taxon>
        <taxon>Chryseobacterium group</taxon>
        <taxon>Chryseobacterium</taxon>
    </lineage>
</organism>
<evidence type="ECO:0008006" key="4">
    <source>
        <dbReference type="Google" id="ProtNLM"/>
    </source>
</evidence>
<name>A0A1G8F919_9FLAO</name>
<proteinExistence type="predicted"/>
<dbReference type="Proteomes" id="UP000198869">
    <property type="component" value="Unassembled WGS sequence"/>
</dbReference>
<feature type="transmembrane region" description="Helical" evidence="1">
    <location>
        <begin position="32"/>
        <end position="54"/>
    </location>
</feature>
<protein>
    <recommendedName>
        <fullName evidence="4">ATP synthase F0 sector subunit C</fullName>
    </recommendedName>
</protein>
<keyword evidence="1" id="KW-1133">Transmembrane helix</keyword>
<dbReference type="EMBL" id="FNDW01000002">
    <property type="protein sequence ID" value="SDH78479.1"/>
    <property type="molecule type" value="Genomic_DNA"/>
</dbReference>
<dbReference type="AlphaFoldDB" id="A0A1G8F919"/>
<evidence type="ECO:0000256" key="1">
    <source>
        <dbReference type="SAM" id="Phobius"/>
    </source>
</evidence>
<dbReference type="STRING" id="311334.SAMN05421846_10244"/>
<keyword evidence="1" id="KW-0472">Membrane</keyword>
<keyword evidence="1" id="KW-0812">Transmembrane</keyword>
<dbReference type="RefSeq" id="WP_089854775.1">
    <property type="nucleotide sequence ID" value="NZ_FNDW01000002.1"/>
</dbReference>
<keyword evidence="3" id="KW-1185">Reference proteome</keyword>